<gene>
    <name evidence="1" type="ORF">HPLM_LOCUS910</name>
</gene>
<protein>
    <submittedName>
        <fullName evidence="3">Fe/B12 periplasmic-binding domain-containing protein</fullName>
    </submittedName>
</protein>
<organism evidence="3">
    <name type="scientific">Haemonchus placei</name>
    <name type="common">Barber's pole worm</name>
    <dbReference type="NCBI Taxonomy" id="6290"/>
    <lineage>
        <taxon>Eukaryota</taxon>
        <taxon>Metazoa</taxon>
        <taxon>Ecdysozoa</taxon>
        <taxon>Nematoda</taxon>
        <taxon>Chromadorea</taxon>
        <taxon>Rhabditida</taxon>
        <taxon>Rhabditina</taxon>
        <taxon>Rhabditomorpha</taxon>
        <taxon>Strongyloidea</taxon>
        <taxon>Trichostrongylidae</taxon>
        <taxon>Haemonchus</taxon>
    </lineage>
</organism>
<reference evidence="1 2" key="2">
    <citation type="submission" date="2018-11" db="EMBL/GenBank/DDBJ databases">
        <authorList>
            <consortium name="Pathogen Informatics"/>
        </authorList>
    </citation>
    <scope>NUCLEOTIDE SEQUENCE [LARGE SCALE GENOMIC DNA]</scope>
    <source>
        <strain evidence="1 2">MHpl1</strain>
    </source>
</reference>
<reference evidence="3" key="1">
    <citation type="submission" date="2017-02" db="UniProtKB">
        <authorList>
            <consortium name="WormBaseParasite"/>
        </authorList>
    </citation>
    <scope>IDENTIFICATION</scope>
</reference>
<dbReference type="EMBL" id="UZAF01000939">
    <property type="protein sequence ID" value="VDO06962.1"/>
    <property type="molecule type" value="Genomic_DNA"/>
</dbReference>
<evidence type="ECO:0000313" key="2">
    <source>
        <dbReference type="Proteomes" id="UP000268014"/>
    </source>
</evidence>
<dbReference type="Proteomes" id="UP000268014">
    <property type="component" value="Unassembled WGS sequence"/>
</dbReference>
<proteinExistence type="predicted"/>
<evidence type="ECO:0000313" key="3">
    <source>
        <dbReference type="WBParaSite" id="HPLM_0000090901-mRNA-1"/>
    </source>
</evidence>
<evidence type="ECO:0000313" key="1">
    <source>
        <dbReference type="EMBL" id="VDO06962.1"/>
    </source>
</evidence>
<sequence>MKVAVRFLARNNVDSGWLTQLNPVNQFLQSLSADEILLNAGA</sequence>
<keyword evidence="2" id="KW-1185">Reference proteome</keyword>
<accession>A0A0N4VUE2</accession>
<dbReference type="WBParaSite" id="HPLM_0000090901-mRNA-1">
    <property type="protein sequence ID" value="HPLM_0000090901-mRNA-1"/>
    <property type="gene ID" value="HPLM_0000090901"/>
</dbReference>
<dbReference type="AlphaFoldDB" id="A0A0N4VUE2"/>
<name>A0A0N4VUE2_HAEPC</name>